<evidence type="ECO:0000256" key="7">
    <source>
        <dbReference type="ARBA" id="ARBA00037993"/>
    </source>
</evidence>
<feature type="binding site" evidence="10">
    <location>
        <position position="208"/>
    </location>
    <ligand>
        <name>Zn(2+)</name>
        <dbReference type="ChEBI" id="CHEBI:29105"/>
    </ligand>
</feature>
<proteinExistence type="inferred from homology"/>
<dbReference type="Gene3D" id="3.40.50.620">
    <property type="entry name" value="HUPs"/>
    <property type="match status" value="1"/>
</dbReference>
<dbReference type="InterPro" id="IPR018317">
    <property type="entry name" value="QueC"/>
</dbReference>
<comment type="similarity">
    <text evidence="7 10">Belongs to the QueC family.</text>
</comment>
<evidence type="ECO:0000256" key="4">
    <source>
        <dbReference type="ARBA" id="ARBA00022741"/>
    </source>
</evidence>
<comment type="pathway">
    <text evidence="1 10">Purine metabolism; 7-cyano-7-deazaguanine biosynthesis.</text>
</comment>
<dbReference type="GO" id="GO:0016879">
    <property type="term" value="F:ligase activity, forming carbon-nitrogen bonds"/>
    <property type="evidence" value="ECO:0007669"/>
    <property type="project" value="UniProtKB-UniRule"/>
</dbReference>
<keyword evidence="10" id="KW-0671">Queuosine biosynthesis</keyword>
<dbReference type="Pfam" id="PF06508">
    <property type="entry name" value="QueC"/>
    <property type="match status" value="1"/>
</dbReference>
<dbReference type="OrthoDB" id="9789567at2"/>
<dbReference type="SUPFAM" id="SSF52402">
    <property type="entry name" value="Adenine nucleotide alpha hydrolases-like"/>
    <property type="match status" value="1"/>
</dbReference>
<dbReference type="GO" id="GO:0005524">
    <property type="term" value="F:ATP binding"/>
    <property type="evidence" value="ECO:0007669"/>
    <property type="project" value="UniProtKB-UniRule"/>
</dbReference>
<organism evidence="11 12">
    <name type="scientific">Fusobacterium necrophorum subsp. funduliforme B35</name>
    <dbReference type="NCBI Taxonomy" id="1226633"/>
    <lineage>
        <taxon>Bacteria</taxon>
        <taxon>Fusobacteriati</taxon>
        <taxon>Fusobacteriota</taxon>
        <taxon>Fusobacteriia</taxon>
        <taxon>Fusobacteriales</taxon>
        <taxon>Fusobacteriaceae</taxon>
        <taxon>Fusobacterium</taxon>
    </lineage>
</organism>
<evidence type="ECO:0000256" key="2">
    <source>
        <dbReference type="ARBA" id="ARBA00022598"/>
    </source>
</evidence>
<dbReference type="UniPathway" id="UPA00391"/>
<dbReference type="EMBL" id="AUZI01000019">
    <property type="protein sequence ID" value="KID48861.1"/>
    <property type="molecule type" value="Genomic_DNA"/>
</dbReference>
<dbReference type="Proteomes" id="UP000031184">
    <property type="component" value="Unassembled WGS sequence"/>
</dbReference>
<feature type="binding site" evidence="10">
    <location>
        <begin position="7"/>
        <end position="17"/>
    </location>
    <ligand>
        <name>ATP</name>
        <dbReference type="ChEBI" id="CHEBI:30616"/>
    </ligand>
</feature>
<dbReference type="GO" id="GO:0008270">
    <property type="term" value="F:zinc ion binding"/>
    <property type="evidence" value="ECO:0007669"/>
    <property type="project" value="UniProtKB-UniRule"/>
</dbReference>
<feature type="binding site" evidence="10">
    <location>
        <position position="205"/>
    </location>
    <ligand>
        <name>Zn(2+)</name>
        <dbReference type="ChEBI" id="CHEBI:29105"/>
    </ligand>
</feature>
<dbReference type="NCBIfam" id="TIGR00364">
    <property type="entry name" value="7-cyano-7-deazaguanine synthase QueC"/>
    <property type="match status" value="1"/>
</dbReference>
<evidence type="ECO:0000313" key="12">
    <source>
        <dbReference type="Proteomes" id="UP000031184"/>
    </source>
</evidence>
<dbReference type="PANTHER" id="PTHR42914:SF1">
    <property type="entry name" value="7-CYANO-7-DEAZAGUANINE SYNTHASE"/>
    <property type="match status" value="1"/>
</dbReference>
<reference evidence="11 12" key="1">
    <citation type="submission" date="2013-08" db="EMBL/GenBank/DDBJ databases">
        <title>An opportunistic ruminal bacterium that causes liver abscesses in cattle.</title>
        <authorList>
            <person name="Benahmed F.H."/>
            <person name="Rasmussen M."/>
            <person name="Harbottle H."/>
            <person name="Soppet D."/>
            <person name="Nagaraja T.G."/>
            <person name="Davidson M."/>
        </authorList>
    </citation>
    <scope>NUCLEOTIDE SEQUENCE [LARGE SCALE GENOMIC DNA]</scope>
    <source>
        <strain evidence="11 12">B35</strain>
    </source>
</reference>
<feature type="binding site" evidence="10">
    <location>
        <position position="202"/>
    </location>
    <ligand>
        <name>Zn(2+)</name>
        <dbReference type="ChEBI" id="CHEBI:29105"/>
    </ligand>
</feature>
<keyword evidence="3 10" id="KW-0479">Metal-binding</keyword>
<evidence type="ECO:0000313" key="11">
    <source>
        <dbReference type="EMBL" id="KID48861.1"/>
    </source>
</evidence>
<evidence type="ECO:0000256" key="9">
    <source>
        <dbReference type="ARBA" id="ARBA00047890"/>
    </source>
</evidence>
<dbReference type="EC" id="6.3.4.20" evidence="8 10"/>
<dbReference type="InterPro" id="IPR014729">
    <property type="entry name" value="Rossmann-like_a/b/a_fold"/>
</dbReference>
<dbReference type="CDD" id="cd01995">
    <property type="entry name" value="QueC-like"/>
    <property type="match status" value="1"/>
</dbReference>
<evidence type="ECO:0000256" key="6">
    <source>
        <dbReference type="ARBA" id="ARBA00022840"/>
    </source>
</evidence>
<dbReference type="RefSeq" id="WP_005955587.1">
    <property type="nucleotide sequence ID" value="NZ_AOJP01000007.1"/>
</dbReference>
<evidence type="ECO:0000256" key="10">
    <source>
        <dbReference type="HAMAP-Rule" id="MF_01633"/>
    </source>
</evidence>
<dbReference type="GO" id="GO:0008616">
    <property type="term" value="P:tRNA queuosine(34) biosynthetic process"/>
    <property type="evidence" value="ECO:0007669"/>
    <property type="project" value="UniProtKB-UniRule"/>
</dbReference>
<name>A0A017H4E0_9FUSO</name>
<dbReference type="HAMAP" id="MF_01633">
    <property type="entry name" value="QueC"/>
    <property type="match status" value="1"/>
</dbReference>
<dbReference type="PATRIC" id="fig|1226633.4.peg.1556"/>
<evidence type="ECO:0000256" key="1">
    <source>
        <dbReference type="ARBA" id="ARBA00005061"/>
    </source>
</evidence>
<comment type="function">
    <text evidence="10">Catalyzes the ATP-dependent conversion of 7-carboxy-7-deazaguanine (CDG) to 7-cyano-7-deazaguanine (preQ(0)).</text>
</comment>
<accession>A0A017H4E0</accession>
<dbReference type="PANTHER" id="PTHR42914">
    <property type="entry name" value="7-CYANO-7-DEAZAGUANINE SYNTHASE"/>
    <property type="match status" value="1"/>
</dbReference>
<protein>
    <recommendedName>
        <fullName evidence="8 10">7-cyano-7-deazaguanine synthase</fullName>
        <ecNumber evidence="8 10">6.3.4.20</ecNumber>
    </recommendedName>
    <alternativeName>
        <fullName evidence="10">7-cyano-7-carbaguanine synthase</fullName>
    </alternativeName>
    <alternativeName>
        <fullName evidence="10">PreQ(0) synthase</fullName>
    </alternativeName>
    <alternativeName>
        <fullName evidence="10">Queuosine biosynthesis protein QueC</fullName>
    </alternativeName>
</protein>
<sequence>MKVLVLLSGGIDSTTCLAMAIEKYGVEQVVALSAFYGQKHNKELQAARNIANYYRVELIELNLSKIFAYSNSSLLEHSGKEIPHCSYVEQLAERKEKTLSTYIPFRNGLFLSTAASIAISKNCSIIFYGAHSDDAAGNAYPDCSPAFHEAMNTAIYEGSGRQVRVEAPFLKLHKKEIVKLGLDLKLPYELTWSCYEGGEYPCGQCGTCIDREKAFEENGHIDPLVIGRGGN</sequence>
<evidence type="ECO:0000256" key="5">
    <source>
        <dbReference type="ARBA" id="ARBA00022833"/>
    </source>
</evidence>
<gene>
    <name evidence="10" type="primary">queC</name>
    <name evidence="11" type="ORF">C095_07730</name>
</gene>
<comment type="cofactor">
    <cofactor evidence="10">
        <name>Zn(2+)</name>
        <dbReference type="ChEBI" id="CHEBI:29105"/>
    </cofactor>
    <text evidence="10">Binds 1 zinc ion per subunit.</text>
</comment>
<evidence type="ECO:0000256" key="3">
    <source>
        <dbReference type="ARBA" id="ARBA00022723"/>
    </source>
</evidence>
<keyword evidence="6 10" id="KW-0067">ATP-binding</keyword>
<dbReference type="PIRSF" id="PIRSF006293">
    <property type="entry name" value="ExsB"/>
    <property type="match status" value="1"/>
</dbReference>
<keyword evidence="4 10" id="KW-0547">Nucleotide-binding</keyword>
<dbReference type="AlphaFoldDB" id="A0A017H4E0"/>
<comment type="caution">
    <text evidence="11">The sequence shown here is derived from an EMBL/GenBank/DDBJ whole genome shotgun (WGS) entry which is preliminary data.</text>
</comment>
<keyword evidence="2 10" id="KW-0436">Ligase</keyword>
<evidence type="ECO:0000256" key="8">
    <source>
        <dbReference type="ARBA" id="ARBA00039149"/>
    </source>
</evidence>
<feature type="binding site" evidence="10">
    <location>
        <position position="194"/>
    </location>
    <ligand>
        <name>Zn(2+)</name>
        <dbReference type="ChEBI" id="CHEBI:29105"/>
    </ligand>
</feature>
<comment type="catalytic activity">
    <reaction evidence="9 10">
        <text>7-carboxy-7-carbaguanine + NH4(+) + 2 ATP = 7-cyano-7-carbaguanine + 2 AMP + 2 diphosphate + 2 H(+)</text>
        <dbReference type="Rhea" id="RHEA:27982"/>
        <dbReference type="ChEBI" id="CHEBI:15378"/>
        <dbReference type="ChEBI" id="CHEBI:28938"/>
        <dbReference type="ChEBI" id="CHEBI:30616"/>
        <dbReference type="ChEBI" id="CHEBI:33019"/>
        <dbReference type="ChEBI" id="CHEBI:45075"/>
        <dbReference type="ChEBI" id="CHEBI:61036"/>
        <dbReference type="ChEBI" id="CHEBI:456215"/>
        <dbReference type="EC" id="6.3.4.20"/>
    </reaction>
</comment>
<keyword evidence="5 10" id="KW-0862">Zinc</keyword>